<keyword evidence="1" id="KW-0863">Zinc-finger</keyword>
<feature type="zinc finger region" description="C3H1-type" evidence="1">
    <location>
        <begin position="350"/>
        <end position="377"/>
    </location>
</feature>
<reference evidence="5" key="1">
    <citation type="journal article" date="2016" name="Nature">
        <title>Genome evolution in the allotetraploid frog Xenopus laevis.</title>
        <authorList>
            <person name="Session A.M."/>
            <person name="Uno Y."/>
            <person name="Kwon T."/>
            <person name="Chapman J.A."/>
            <person name="Toyoda A."/>
            <person name="Takahashi S."/>
            <person name="Fukui A."/>
            <person name="Hikosaka A."/>
            <person name="Suzuki A."/>
            <person name="Kondo M."/>
            <person name="van Heeringen S.J."/>
            <person name="Quigley I."/>
            <person name="Heinz S."/>
            <person name="Ogino H."/>
            <person name="Ochi H."/>
            <person name="Hellsten U."/>
            <person name="Lyons J.B."/>
            <person name="Simakov O."/>
            <person name="Putnam N."/>
            <person name="Stites J."/>
            <person name="Kuroki Y."/>
            <person name="Tanaka T."/>
            <person name="Michiue T."/>
            <person name="Watanabe M."/>
            <person name="Bogdanovic O."/>
            <person name="Lister R."/>
            <person name="Georgiou G."/>
            <person name="Paranjpe S.S."/>
            <person name="van Kruijsbergen I."/>
            <person name="Shu S."/>
            <person name="Carlson J."/>
            <person name="Kinoshita T."/>
            <person name="Ohta Y."/>
            <person name="Mawaribuchi S."/>
            <person name="Jenkins J."/>
            <person name="Grimwood J."/>
            <person name="Schmutz J."/>
            <person name="Mitros T."/>
            <person name="Mozaffari S.V."/>
            <person name="Suzuki Y."/>
            <person name="Haramoto Y."/>
            <person name="Yamamoto T.S."/>
            <person name="Takagi C."/>
            <person name="Heald R."/>
            <person name="Miller K."/>
            <person name="Haudenschild C."/>
            <person name="Kitzman J."/>
            <person name="Nakayama T."/>
            <person name="Izutsu Y."/>
            <person name="Robert J."/>
            <person name="Fortriede J."/>
            <person name="Burns K."/>
            <person name="Lotay V."/>
            <person name="Karimi K."/>
            <person name="Yasuoka Y."/>
            <person name="Dichmann D.S."/>
            <person name="Flajnik M.F."/>
            <person name="Houston D.W."/>
            <person name="Shendure J."/>
            <person name="DuPasquier L."/>
            <person name="Vize P.D."/>
            <person name="Zorn A.M."/>
            <person name="Ito M."/>
            <person name="Marcotte E.M."/>
            <person name="Wallingford J.B."/>
            <person name="Ito Y."/>
            <person name="Asashima M."/>
            <person name="Ueno N."/>
            <person name="Matsuda Y."/>
            <person name="Veenstra G.J."/>
            <person name="Fujiyama A."/>
            <person name="Harland R.M."/>
            <person name="Taira M."/>
            <person name="Rokhsar D.S."/>
        </authorList>
    </citation>
    <scope>NUCLEOTIDE SEQUENCE [LARGE SCALE GENOMIC DNA]</scope>
    <source>
        <strain evidence="5">J</strain>
    </source>
</reference>
<feature type="compositionally biased region" description="Basic and acidic residues" evidence="2">
    <location>
        <begin position="405"/>
        <end position="417"/>
    </location>
</feature>
<evidence type="ECO:0000256" key="2">
    <source>
        <dbReference type="SAM" id="MobiDB-lite"/>
    </source>
</evidence>
<protein>
    <recommendedName>
        <fullName evidence="3">C3H1-type domain-containing protein</fullName>
    </recommendedName>
</protein>
<feature type="domain" description="C3H1-type" evidence="3">
    <location>
        <begin position="350"/>
        <end position="377"/>
    </location>
</feature>
<dbReference type="PANTHER" id="PTHR35558">
    <property type="entry name" value="SGNH_HYDRO DOMAIN-CONTAINING PROTEIN"/>
    <property type="match status" value="1"/>
</dbReference>
<proteinExistence type="predicted"/>
<dbReference type="OMA" id="ENDMTEV"/>
<feature type="compositionally biased region" description="Low complexity" evidence="2">
    <location>
        <begin position="138"/>
        <end position="155"/>
    </location>
</feature>
<feature type="compositionally biased region" description="Basic and acidic residues" evidence="2">
    <location>
        <begin position="122"/>
        <end position="134"/>
    </location>
</feature>
<accession>A0A974DZ45</accession>
<evidence type="ECO:0000313" key="5">
    <source>
        <dbReference type="Proteomes" id="UP000694892"/>
    </source>
</evidence>
<dbReference type="EMBL" id="CM004466">
    <property type="protein sequence ID" value="OCU00246.1"/>
    <property type="molecule type" value="Genomic_DNA"/>
</dbReference>
<dbReference type="PANTHER" id="PTHR35558:SF1">
    <property type="entry name" value="ENDONUCLEASE_EXONUCLEASE_PHOSPHATASE DOMAIN-CONTAINING PROTEIN"/>
    <property type="match status" value="1"/>
</dbReference>
<name>A0A974DZ45_XENLA</name>
<organism evidence="4 5">
    <name type="scientific">Xenopus laevis</name>
    <name type="common">African clawed frog</name>
    <dbReference type="NCBI Taxonomy" id="8355"/>
    <lineage>
        <taxon>Eukaryota</taxon>
        <taxon>Metazoa</taxon>
        <taxon>Chordata</taxon>
        <taxon>Craniata</taxon>
        <taxon>Vertebrata</taxon>
        <taxon>Euteleostomi</taxon>
        <taxon>Amphibia</taxon>
        <taxon>Batrachia</taxon>
        <taxon>Anura</taxon>
        <taxon>Pipoidea</taxon>
        <taxon>Pipidae</taxon>
        <taxon>Xenopodinae</taxon>
        <taxon>Xenopus</taxon>
        <taxon>Xenopus</taxon>
    </lineage>
</organism>
<keyword evidence="1" id="KW-0479">Metal-binding</keyword>
<evidence type="ECO:0000313" key="4">
    <source>
        <dbReference type="EMBL" id="OCU00246.1"/>
    </source>
</evidence>
<dbReference type="Proteomes" id="UP000694892">
    <property type="component" value="Chromosome 1L"/>
</dbReference>
<sequence>MESLLTQVKEAIATNGSEWLTQLLSEADTPENTAGKSKNSAPTKRSRRTQPPERLSPSPTGATRSCRYASRGRRESPSMSAGRNRDSATAKASPQRQCRRTSNRERQERDPIPSTSGQSRQSTDRLDLCTERSPEPNTSTARSQRRQTSSAVSTRDNAISPIQQVNLPQNTHSVTSQMRPSTSRGEYNAAGVWGDRTTHTQDSNAEILRILNLVSERLSGEDKDSVDKPMRRTGDADDKIKQMPRTINNWIHGFSTYASVLSEKFPEKGASLFCYLEMIWGAYKTYGGICWLKYDEQFQRRMAARAQMRWDCQDMSLWILLMTPNRPSYGQQHNFQSGAGVPTSGTSEATSRKGVCWMYNESHCRWYSNCRYKHECTFCGGAHPVVRCFKKAKLATQKQGTTLAKPEDTSKKGKDATLVKNLPQ</sequence>
<feature type="compositionally biased region" description="Basic and acidic residues" evidence="2">
    <location>
        <begin position="102"/>
        <end position="111"/>
    </location>
</feature>
<dbReference type="InterPro" id="IPR000571">
    <property type="entry name" value="Znf_CCCH"/>
</dbReference>
<feature type="compositionally biased region" description="Polar residues" evidence="2">
    <location>
        <begin position="22"/>
        <end position="43"/>
    </location>
</feature>
<keyword evidence="1" id="KW-0862">Zinc</keyword>
<dbReference type="PROSITE" id="PS50103">
    <property type="entry name" value="ZF_C3H1"/>
    <property type="match status" value="1"/>
</dbReference>
<feature type="region of interest" description="Disordered" evidence="2">
    <location>
        <begin position="22"/>
        <end position="187"/>
    </location>
</feature>
<gene>
    <name evidence="4" type="ORF">XELAEV_18006027mg</name>
</gene>
<evidence type="ECO:0000259" key="3">
    <source>
        <dbReference type="PROSITE" id="PS50103"/>
    </source>
</evidence>
<feature type="compositionally biased region" description="Polar residues" evidence="2">
    <location>
        <begin position="156"/>
        <end position="185"/>
    </location>
</feature>
<dbReference type="GO" id="GO:0008270">
    <property type="term" value="F:zinc ion binding"/>
    <property type="evidence" value="ECO:0007669"/>
    <property type="project" value="UniProtKB-KW"/>
</dbReference>
<feature type="region of interest" description="Disordered" evidence="2">
    <location>
        <begin position="399"/>
        <end position="424"/>
    </location>
</feature>
<dbReference type="AlphaFoldDB" id="A0A974DZ45"/>
<evidence type="ECO:0000256" key="1">
    <source>
        <dbReference type="PROSITE-ProRule" id="PRU00723"/>
    </source>
</evidence>